<dbReference type="Gene3D" id="1.10.150.60">
    <property type="entry name" value="ARID DNA-binding domain"/>
    <property type="match status" value="1"/>
</dbReference>
<keyword evidence="1" id="KW-0805">Transcription regulation</keyword>
<feature type="compositionally biased region" description="Low complexity" evidence="4">
    <location>
        <begin position="127"/>
        <end position="137"/>
    </location>
</feature>
<evidence type="ECO:0000313" key="6">
    <source>
        <dbReference type="EMBL" id="CAE0265178.1"/>
    </source>
</evidence>
<dbReference type="PANTHER" id="PTHR22970:SF14">
    <property type="entry name" value="AT-RICH INTERACTIVE DOMAIN-CONTAINING PROTEIN 2"/>
    <property type="match status" value="1"/>
</dbReference>
<feature type="domain" description="ARID" evidence="5">
    <location>
        <begin position="9"/>
        <end position="101"/>
    </location>
</feature>
<evidence type="ECO:0000256" key="2">
    <source>
        <dbReference type="ARBA" id="ARBA00023163"/>
    </source>
</evidence>
<evidence type="ECO:0000256" key="3">
    <source>
        <dbReference type="ARBA" id="ARBA00023242"/>
    </source>
</evidence>
<feature type="compositionally biased region" description="Basic and acidic residues" evidence="4">
    <location>
        <begin position="154"/>
        <end position="188"/>
    </location>
</feature>
<dbReference type="GO" id="GO:0003677">
    <property type="term" value="F:DNA binding"/>
    <property type="evidence" value="ECO:0007669"/>
    <property type="project" value="InterPro"/>
</dbReference>
<name>A0A7S3GG20_9EUKA</name>
<accession>A0A7S3GG20</accession>
<organism evidence="6">
    <name type="scientific">Palpitomonas bilix</name>
    <dbReference type="NCBI Taxonomy" id="652834"/>
    <lineage>
        <taxon>Eukaryota</taxon>
        <taxon>Eukaryota incertae sedis</taxon>
    </lineage>
</organism>
<dbReference type="Pfam" id="PF01388">
    <property type="entry name" value="ARID"/>
    <property type="match status" value="1"/>
</dbReference>
<keyword evidence="3" id="KW-0539">Nucleus</keyword>
<reference evidence="6" key="1">
    <citation type="submission" date="2021-01" db="EMBL/GenBank/DDBJ databases">
        <authorList>
            <person name="Corre E."/>
            <person name="Pelletier E."/>
            <person name="Niang G."/>
            <person name="Scheremetjew M."/>
            <person name="Finn R."/>
            <person name="Kale V."/>
            <person name="Holt S."/>
            <person name="Cochrane G."/>
            <person name="Meng A."/>
            <person name="Brown T."/>
            <person name="Cohen L."/>
        </authorList>
    </citation>
    <scope>NUCLEOTIDE SEQUENCE</scope>
    <source>
        <strain evidence="6">NIES-2562</strain>
    </source>
</reference>
<dbReference type="InterPro" id="IPR036431">
    <property type="entry name" value="ARID_dom_sf"/>
</dbReference>
<dbReference type="PROSITE" id="PS51011">
    <property type="entry name" value="ARID"/>
    <property type="match status" value="1"/>
</dbReference>
<dbReference type="EMBL" id="HBIB01041992">
    <property type="protein sequence ID" value="CAE0265178.1"/>
    <property type="molecule type" value="Transcribed_RNA"/>
</dbReference>
<evidence type="ECO:0000256" key="4">
    <source>
        <dbReference type="SAM" id="MobiDB-lite"/>
    </source>
</evidence>
<sequence>MAPSKNPKLGEADEFTHTIHSYLASIGRPWKKLPMLGGVKLPLQFFYQRVVSLGGCHLVNHNKRWGSIAKEMRVPKTCTNPSFILKRAYLYFLYEYEGEQHPSFDRSIPIDIAPSSLPHTTYQPAQVVARPAAPHRPTSVAAVQRSSHSGRGAHRGDKREKIGKSEKAAHRSEKAAQKAERRADKAGDATRGAPSSHTSAEEKTVTAMLQQLAAERSRPIRVPEEYEVAAKRKVLMSLQCGIQTEVDWALSAMASLAYTDTPYTFEGDDRALDILLYVALQPFKHTLSSLFEVSFILRGLEVDDNSGEIEEHLERLREHIARNPPSVLPPFFDENDMSRVGVACTIIRNLSMKPDNASYLGKSWVRMLDLLSISCYLPAAAAASLVEAVTSGMGDAFTRLAAMHDDKAPSVPAHVSTSNHLSTKEFDDGSEFLKACLLVCNKLRYGISMGTLSPAHAQSSVGDIATLRVAILYLYASCLRLASKDAAKGAWTEEWEALFIEAVMEEEYVSVAVWSEEKGKFALSRALSALQALWLVTLHHGEISAKVGDSLDMMRAISSRVFHIAKAEPGSITVPTAVLLNLLKQSRLRHIVHDYESELLEMLGSAQTKECAGLILYFSNTKPVGEVQKDGK</sequence>
<evidence type="ECO:0000259" key="5">
    <source>
        <dbReference type="PROSITE" id="PS51011"/>
    </source>
</evidence>
<proteinExistence type="predicted"/>
<dbReference type="InterPro" id="IPR001606">
    <property type="entry name" value="ARID_dom"/>
</dbReference>
<dbReference type="AlphaFoldDB" id="A0A7S3GG20"/>
<evidence type="ECO:0000256" key="1">
    <source>
        <dbReference type="ARBA" id="ARBA00023015"/>
    </source>
</evidence>
<dbReference type="SMART" id="SM01014">
    <property type="entry name" value="ARID"/>
    <property type="match status" value="1"/>
</dbReference>
<feature type="region of interest" description="Disordered" evidence="4">
    <location>
        <begin position="127"/>
        <end position="205"/>
    </location>
</feature>
<dbReference type="SMART" id="SM00501">
    <property type="entry name" value="BRIGHT"/>
    <property type="match status" value="1"/>
</dbReference>
<dbReference type="InterPro" id="IPR052406">
    <property type="entry name" value="Chromatin_Remodeling_Comp"/>
</dbReference>
<protein>
    <recommendedName>
        <fullName evidence="5">ARID domain-containing protein</fullName>
    </recommendedName>
</protein>
<dbReference type="PANTHER" id="PTHR22970">
    <property type="entry name" value="AT-RICH INTERACTIVE DOMAIN-CONTAINING PROTEIN 2"/>
    <property type="match status" value="1"/>
</dbReference>
<keyword evidence="2" id="KW-0804">Transcription</keyword>
<dbReference type="SUPFAM" id="SSF46774">
    <property type="entry name" value="ARID-like"/>
    <property type="match status" value="1"/>
</dbReference>
<gene>
    <name evidence="6" type="ORF">PBIL07802_LOCUS27514</name>
</gene>